<proteinExistence type="predicted"/>
<feature type="transmembrane region" description="Helical" evidence="1">
    <location>
        <begin position="91"/>
        <end position="106"/>
    </location>
</feature>
<gene>
    <name evidence="3" type="ORF">FRZ54_22265</name>
</gene>
<dbReference type="InterPro" id="IPR054331">
    <property type="entry name" value="LiaF_TM"/>
</dbReference>
<dbReference type="Proteomes" id="UP000321479">
    <property type="component" value="Chromosome"/>
</dbReference>
<evidence type="ECO:0000259" key="2">
    <source>
        <dbReference type="Pfam" id="PF22570"/>
    </source>
</evidence>
<evidence type="ECO:0000256" key="1">
    <source>
        <dbReference type="SAM" id="Phobius"/>
    </source>
</evidence>
<keyword evidence="1" id="KW-1133">Transmembrane helix</keyword>
<evidence type="ECO:0000313" key="4">
    <source>
        <dbReference type="Proteomes" id="UP000321479"/>
    </source>
</evidence>
<dbReference type="RefSeq" id="WP_147034010.1">
    <property type="nucleotide sequence ID" value="NZ_CP042436.1"/>
</dbReference>
<keyword evidence="4" id="KW-1185">Reference proteome</keyword>
<keyword evidence="1" id="KW-0812">Transmembrane</keyword>
<evidence type="ECO:0000313" key="3">
    <source>
        <dbReference type="EMBL" id="QEC65179.1"/>
    </source>
</evidence>
<reference evidence="3 4" key="1">
    <citation type="journal article" date="2017" name="Curr. Microbiol.">
        <title>Mucilaginibacter ginsenosidivorans sp. nov., Isolated from Soil of Ginseng Field.</title>
        <authorList>
            <person name="Kim M.M."/>
            <person name="Siddiqi M.Z."/>
            <person name="Im W.T."/>
        </authorList>
    </citation>
    <scope>NUCLEOTIDE SEQUENCE [LARGE SCALE GENOMIC DNA]</scope>
    <source>
        <strain evidence="3 4">Gsoil 3017</strain>
    </source>
</reference>
<organism evidence="3 4">
    <name type="scientific">Mucilaginibacter ginsenosidivorans</name>
    <dbReference type="NCBI Taxonomy" id="398053"/>
    <lineage>
        <taxon>Bacteria</taxon>
        <taxon>Pseudomonadati</taxon>
        <taxon>Bacteroidota</taxon>
        <taxon>Sphingobacteriia</taxon>
        <taxon>Sphingobacteriales</taxon>
        <taxon>Sphingobacteriaceae</taxon>
        <taxon>Mucilaginibacter</taxon>
    </lineage>
</organism>
<sequence>MNTIIDNTNRRNGRVVAGAIIVLVGCALLADQFDMFYIPDWLLSWPMLLIAIGLYSGAKHNFQNMTWAILIFIGGAFLLDDALPDWNIEDFVWPIGIIALGVYLIMRRGRHHLKY</sequence>
<feature type="domain" description="LiaF transmembrane" evidence="2">
    <location>
        <begin position="17"/>
        <end position="111"/>
    </location>
</feature>
<dbReference type="OrthoDB" id="799865at2"/>
<dbReference type="AlphaFoldDB" id="A0A5B8V204"/>
<keyword evidence="1" id="KW-0472">Membrane</keyword>
<dbReference type="Pfam" id="PF22570">
    <property type="entry name" value="LiaF-TM"/>
    <property type="match status" value="1"/>
</dbReference>
<dbReference type="EMBL" id="CP042436">
    <property type="protein sequence ID" value="QEC65179.1"/>
    <property type="molecule type" value="Genomic_DNA"/>
</dbReference>
<feature type="transmembrane region" description="Helical" evidence="1">
    <location>
        <begin position="36"/>
        <end position="55"/>
    </location>
</feature>
<feature type="transmembrane region" description="Helical" evidence="1">
    <location>
        <begin position="12"/>
        <end position="30"/>
    </location>
</feature>
<name>A0A5B8V204_9SPHI</name>
<protein>
    <recommendedName>
        <fullName evidence="2">LiaF transmembrane domain-containing protein</fullName>
    </recommendedName>
</protein>
<feature type="transmembrane region" description="Helical" evidence="1">
    <location>
        <begin position="62"/>
        <end position="79"/>
    </location>
</feature>
<dbReference type="KEGG" id="mgin:FRZ54_22265"/>
<accession>A0A5B8V204</accession>